<evidence type="ECO:0000256" key="1">
    <source>
        <dbReference type="ARBA" id="ARBA00004141"/>
    </source>
</evidence>
<feature type="chain" id="PRO_5042852260" evidence="13">
    <location>
        <begin position="28"/>
        <end position="587"/>
    </location>
</feature>
<evidence type="ECO:0000256" key="8">
    <source>
        <dbReference type="ARBA" id="ARBA00023053"/>
    </source>
</evidence>
<keyword evidence="7 12" id="KW-1133">Transmembrane helix</keyword>
<dbReference type="AlphaFoldDB" id="A0AAN8V4G1"/>
<dbReference type="GO" id="GO:0016020">
    <property type="term" value="C:membrane"/>
    <property type="evidence" value="ECO:0007669"/>
    <property type="project" value="UniProtKB-SubCell"/>
</dbReference>
<feature type="domain" description="Sodium/calcium exchanger membrane region" evidence="14">
    <location>
        <begin position="101"/>
        <end position="244"/>
    </location>
</feature>
<feature type="transmembrane region" description="Helical" evidence="12">
    <location>
        <begin position="431"/>
        <end position="455"/>
    </location>
</feature>
<dbReference type="GO" id="GO:0015297">
    <property type="term" value="F:antiporter activity"/>
    <property type="evidence" value="ECO:0007669"/>
    <property type="project" value="UniProtKB-KW"/>
</dbReference>
<dbReference type="GO" id="GO:0006813">
    <property type="term" value="P:potassium ion transport"/>
    <property type="evidence" value="ECO:0007669"/>
    <property type="project" value="UniProtKB-KW"/>
</dbReference>
<evidence type="ECO:0000256" key="11">
    <source>
        <dbReference type="ARBA" id="ARBA00038187"/>
    </source>
</evidence>
<evidence type="ECO:0000256" key="4">
    <source>
        <dbReference type="ARBA" id="ARBA00022538"/>
    </source>
</evidence>
<proteinExistence type="inferred from homology"/>
<feature type="transmembrane region" description="Helical" evidence="12">
    <location>
        <begin position="408"/>
        <end position="425"/>
    </location>
</feature>
<feature type="transmembrane region" description="Helical" evidence="12">
    <location>
        <begin position="228"/>
        <end position="246"/>
    </location>
</feature>
<feature type="transmembrane region" description="Helical" evidence="12">
    <location>
        <begin position="377"/>
        <end position="396"/>
    </location>
</feature>
<gene>
    <name evidence="15" type="ORF">RJ641_008188</name>
</gene>
<keyword evidence="5 12" id="KW-0812">Transmembrane</keyword>
<evidence type="ECO:0000256" key="10">
    <source>
        <dbReference type="ARBA" id="ARBA00023201"/>
    </source>
</evidence>
<feature type="signal peptide" evidence="13">
    <location>
        <begin position="1"/>
        <end position="27"/>
    </location>
</feature>
<evidence type="ECO:0000259" key="14">
    <source>
        <dbReference type="Pfam" id="PF01699"/>
    </source>
</evidence>
<evidence type="ECO:0000313" key="15">
    <source>
        <dbReference type="EMBL" id="KAK6926469.1"/>
    </source>
</evidence>
<evidence type="ECO:0000256" key="9">
    <source>
        <dbReference type="ARBA" id="ARBA00023136"/>
    </source>
</evidence>
<feature type="transmembrane region" description="Helical" evidence="12">
    <location>
        <begin position="168"/>
        <end position="190"/>
    </location>
</feature>
<keyword evidence="8" id="KW-0915">Sodium</keyword>
<evidence type="ECO:0000256" key="6">
    <source>
        <dbReference type="ARBA" id="ARBA00022958"/>
    </source>
</evidence>
<protein>
    <submittedName>
        <fullName evidence="15">Sodium/calcium exchanger membrane region</fullName>
    </submittedName>
</protein>
<dbReference type="PANTHER" id="PTHR12266">
    <property type="entry name" value="NA+/CA2+ K+ INDEPENDENT EXCHANGER"/>
    <property type="match status" value="1"/>
</dbReference>
<comment type="subcellular location">
    <subcellularLocation>
        <location evidence="1">Membrane</location>
        <topology evidence="1">Multi-pass membrane protein</topology>
    </subcellularLocation>
</comment>
<keyword evidence="10" id="KW-0739">Sodium transport</keyword>
<feature type="transmembrane region" description="Helical" evidence="12">
    <location>
        <begin position="202"/>
        <end position="222"/>
    </location>
</feature>
<dbReference type="GO" id="GO:0008324">
    <property type="term" value="F:monoatomic cation transmembrane transporter activity"/>
    <property type="evidence" value="ECO:0007669"/>
    <property type="project" value="TreeGrafter"/>
</dbReference>
<dbReference type="GO" id="GO:0006814">
    <property type="term" value="P:sodium ion transport"/>
    <property type="evidence" value="ECO:0007669"/>
    <property type="project" value="UniProtKB-KW"/>
</dbReference>
<keyword evidence="10" id="KW-0406">Ion transport</keyword>
<keyword evidence="6" id="KW-0630">Potassium</keyword>
<dbReference type="PANTHER" id="PTHR12266:SF36">
    <property type="entry name" value="OS10G0436900 PROTEIN"/>
    <property type="match status" value="1"/>
</dbReference>
<evidence type="ECO:0000256" key="13">
    <source>
        <dbReference type="SAM" id="SignalP"/>
    </source>
</evidence>
<accession>A0AAN8V4G1</accession>
<sequence length="587" mass="63753">MGEIFSTTNRKHLSLFLLSCLILGSHSSTSHIDIHVYEHNTVVSQLQTPSNGCKSLHHLSASIGKCSYIKSHEACQPIGYIPYLELFYCNFSPALGYILLILWLLTLFYLLGNTAAKYFCVSLEGLAKILKLSPNIAGVTLLALGNGAPDLFSGIVSFTGDGDDDVGLSSILGGAFFVSSVVVGIISIASNSRNLFVDRLSFIRDIIFFLFCLSCVFVIIIIGNITLWGSLSFLLLYLVYVFLISATSNLGNDKDRDAKAVASLPILPVIKNTDESGVPLLSYVGDDENLITIHDSDAQVGDCQDRTRCCGCAKHVLSGVLYFLELPLYLPRRLTIPVVSEERWSKPFAVISVTLAPLLLAFLWNSRETHMVSKTSIIIYIVGGSIGIIFGVLAFINTASSNPPRTCLLPWLAGGFFMSITWTYVTAKELISLLVSTGVIMGINPSILGLTVLAWGNSLGDLVANVTMAINGGQEGTQVALSGCYAGPMLNTVVSLGLSLVLSCWFNYPSKFIIPKDPSIYETLGFLTAGLLWSLVVLPKRNMKLDRSLGIGLLTIYLCFLSIRIARFIGVLEVHVSDSPLKPKWGF</sequence>
<dbReference type="InterPro" id="IPR004837">
    <property type="entry name" value="NaCa_Exmemb"/>
</dbReference>
<evidence type="ECO:0000256" key="3">
    <source>
        <dbReference type="ARBA" id="ARBA00022449"/>
    </source>
</evidence>
<feature type="transmembrane region" description="Helical" evidence="12">
    <location>
        <begin position="550"/>
        <end position="572"/>
    </location>
</feature>
<keyword evidence="3" id="KW-0050">Antiport</keyword>
<dbReference type="Gene3D" id="1.20.1420.30">
    <property type="entry name" value="NCX, central ion-binding region"/>
    <property type="match status" value="2"/>
</dbReference>
<feature type="transmembrane region" description="Helical" evidence="12">
    <location>
        <begin position="132"/>
        <end position="148"/>
    </location>
</feature>
<dbReference type="Proteomes" id="UP001370490">
    <property type="component" value="Unassembled WGS sequence"/>
</dbReference>
<keyword evidence="16" id="KW-1185">Reference proteome</keyword>
<comment type="caution">
    <text evidence="15">The sequence shown here is derived from an EMBL/GenBank/DDBJ whole genome shotgun (WGS) entry which is preliminary data.</text>
</comment>
<feature type="domain" description="Sodium/calcium exchanger membrane region" evidence="14">
    <location>
        <begin position="412"/>
        <end position="565"/>
    </location>
</feature>
<feature type="transmembrane region" description="Helical" evidence="12">
    <location>
        <begin position="520"/>
        <end position="538"/>
    </location>
</feature>
<evidence type="ECO:0000256" key="12">
    <source>
        <dbReference type="SAM" id="Phobius"/>
    </source>
</evidence>
<feature type="transmembrane region" description="Helical" evidence="12">
    <location>
        <begin position="94"/>
        <end position="111"/>
    </location>
</feature>
<dbReference type="InterPro" id="IPR044880">
    <property type="entry name" value="NCX_ion-bd_dom_sf"/>
</dbReference>
<keyword evidence="13" id="KW-0732">Signal</keyword>
<keyword evidence="9 12" id="KW-0472">Membrane</keyword>
<dbReference type="Pfam" id="PF01699">
    <property type="entry name" value="Na_Ca_ex"/>
    <property type="match status" value="2"/>
</dbReference>
<evidence type="ECO:0000256" key="2">
    <source>
        <dbReference type="ARBA" id="ARBA00022448"/>
    </source>
</evidence>
<reference evidence="15 16" key="1">
    <citation type="submission" date="2023-12" db="EMBL/GenBank/DDBJ databases">
        <title>A high-quality genome assembly for Dillenia turbinata (Dilleniales).</title>
        <authorList>
            <person name="Chanderbali A."/>
        </authorList>
    </citation>
    <scope>NUCLEOTIDE SEQUENCE [LARGE SCALE GENOMIC DNA]</scope>
    <source>
        <strain evidence="15">LSX21</strain>
        <tissue evidence="15">Leaf</tissue>
    </source>
</reference>
<keyword evidence="2" id="KW-0813">Transport</keyword>
<keyword evidence="4" id="KW-0633">Potassium transport</keyword>
<evidence type="ECO:0000256" key="5">
    <source>
        <dbReference type="ARBA" id="ARBA00022692"/>
    </source>
</evidence>
<dbReference type="EMBL" id="JBAMMX010000015">
    <property type="protein sequence ID" value="KAK6926469.1"/>
    <property type="molecule type" value="Genomic_DNA"/>
</dbReference>
<feature type="transmembrane region" description="Helical" evidence="12">
    <location>
        <begin position="348"/>
        <end position="365"/>
    </location>
</feature>
<comment type="similarity">
    <text evidence="11">Belongs to the Ca(2+):cation antiporter (CaCA) (TC 2.A.19) family. Cation/calcium exchanger (CCX) subfamily.</text>
</comment>
<evidence type="ECO:0000256" key="7">
    <source>
        <dbReference type="ARBA" id="ARBA00022989"/>
    </source>
</evidence>
<organism evidence="15 16">
    <name type="scientific">Dillenia turbinata</name>
    <dbReference type="NCBI Taxonomy" id="194707"/>
    <lineage>
        <taxon>Eukaryota</taxon>
        <taxon>Viridiplantae</taxon>
        <taxon>Streptophyta</taxon>
        <taxon>Embryophyta</taxon>
        <taxon>Tracheophyta</taxon>
        <taxon>Spermatophyta</taxon>
        <taxon>Magnoliopsida</taxon>
        <taxon>eudicotyledons</taxon>
        <taxon>Gunneridae</taxon>
        <taxon>Pentapetalae</taxon>
        <taxon>Dilleniales</taxon>
        <taxon>Dilleniaceae</taxon>
        <taxon>Dillenia</taxon>
    </lineage>
</organism>
<name>A0AAN8V4G1_9MAGN</name>
<dbReference type="InterPro" id="IPR051359">
    <property type="entry name" value="CaCA_antiporter"/>
</dbReference>
<evidence type="ECO:0000313" key="16">
    <source>
        <dbReference type="Proteomes" id="UP001370490"/>
    </source>
</evidence>